<evidence type="ECO:0000256" key="2">
    <source>
        <dbReference type="ARBA" id="ARBA00023315"/>
    </source>
</evidence>
<dbReference type="CDD" id="cd04301">
    <property type="entry name" value="NAT_SF"/>
    <property type="match status" value="1"/>
</dbReference>
<name>A0ABW2HW85_9ACTN</name>
<evidence type="ECO:0000259" key="3">
    <source>
        <dbReference type="PROSITE" id="PS51186"/>
    </source>
</evidence>
<keyword evidence="2 4" id="KW-0012">Acyltransferase</keyword>
<keyword evidence="1 4" id="KW-0808">Transferase</keyword>
<dbReference type="EMBL" id="JBHTBJ010000018">
    <property type="protein sequence ID" value="MFC7276976.1"/>
    <property type="molecule type" value="Genomic_DNA"/>
</dbReference>
<evidence type="ECO:0000313" key="4">
    <source>
        <dbReference type="EMBL" id="MFC7276976.1"/>
    </source>
</evidence>
<sequence length="150" mass="16420">MIRERAAGDLAACVAALRAVHLSDGYPRNWPADPARWLAPRGLRRAWIAELPGVGLAGHVAVQGDGEVSRLFVTPDARRQGVAEALVRRAVEWARANGLRLTLNVTEEQRSAAIAFYEATGWRYTHTSVAGWTGPAGEPVRLRHYELDAD</sequence>
<dbReference type="RefSeq" id="WP_378971963.1">
    <property type="nucleotide sequence ID" value="NZ_JBHTBJ010000018.1"/>
</dbReference>
<dbReference type="Proteomes" id="UP001596548">
    <property type="component" value="Unassembled WGS sequence"/>
</dbReference>
<feature type="domain" description="N-acetyltransferase" evidence="3">
    <location>
        <begin position="1"/>
        <end position="150"/>
    </location>
</feature>
<dbReference type="Gene3D" id="3.40.630.30">
    <property type="match status" value="1"/>
</dbReference>
<evidence type="ECO:0000313" key="5">
    <source>
        <dbReference type="Proteomes" id="UP001596548"/>
    </source>
</evidence>
<dbReference type="InterPro" id="IPR016181">
    <property type="entry name" value="Acyl_CoA_acyltransferase"/>
</dbReference>
<dbReference type="PROSITE" id="PS51186">
    <property type="entry name" value="GNAT"/>
    <property type="match status" value="1"/>
</dbReference>
<gene>
    <name evidence="4" type="ORF">ACFQS1_23540</name>
</gene>
<dbReference type="PANTHER" id="PTHR43877">
    <property type="entry name" value="AMINOALKYLPHOSPHONATE N-ACETYLTRANSFERASE-RELATED-RELATED"/>
    <property type="match status" value="1"/>
</dbReference>
<dbReference type="SUPFAM" id="SSF55729">
    <property type="entry name" value="Acyl-CoA N-acyltransferases (Nat)"/>
    <property type="match status" value="1"/>
</dbReference>
<dbReference type="InterPro" id="IPR000182">
    <property type="entry name" value="GNAT_dom"/>
</dbReference>
<dbReference type="EC" id="2.3.1.-" evidence="4"/>
<proteinExistence type="predicted"/>
<comment type="caution">
    <text evidence="4">The sequence shown here is derived from an EMBL/GenBank/DDBJ whole genome shotgun (WGS) entry which is preliminary data.</text>
</comment>
<dbReference type="Pfam" id="PF00583">
    <property type="entry name" value="Acetyltransf_1"/>
    <property type="match status" value="1"/>
</dbReference>
<protein>
    <submittedName>
        <fullName evidence="4">GNAT family N-acetyltransferase</fullName>
        <ecNumber evidence="4">2.3.1.-</ecNumber>
    </submittedName>
</protein>
<evidence type="ECO:0000256" key="1">
    <source>
        <dbReference type="ARBA" id="ARBA00022679"/>
    </source>
</evidence>
<keyword evidence="5" id="KW-1185">Reference proteome</keyword>
<dbReference type="GO" id="GO:0016746">
    <property type="term" value="F:acyltransferase activity"/>
    <property type="evidence" value="ECO:0007669"/>
    <property type="project" value="UniProtKB-KW"/>
</dbReference>
<organism evidence="4 5">
    <name type="scientific">Paractinoplanes rhizophilus</name>
    <dbReference type="NCBI Taxonomy" id="1416877"/>
    <lineage>
        <taxon>Bacteria</taxon>
        <taxon>Bacillati</taxon>
        <taxon>Actinomycetota</taxon>
        <taxon>Actinomycetes</taxon>
        <taxon>Micromonosporales</taxon>
        <taxon>Micromonosporaceae</taxon>
        <taxon>Paractinoplanes</taxon>
    </lineage>
</organism>
<dbReference type="InterPro" id="IPR050832">
    <property type="entry name" value="Bact_Acetyltransf"/>
</dbReference>
<accession>A0ABW2HW85</accession>
<reference evidence="5" key="1">
    <citation type="journal article" date="2019" name="Int. J. Syst. Evol. Microbiol.">
        <title>The Global Catalogue of Microorganisms (GCM) 10K type strain sequencing project: providing services to taxonomists for standard genome sequencing and annotation.</title>
        <authorList>
            <consortium name="The Broad Institute Genomics Platform"/>
            <consortium name="The Broad Institute Genome Sequencing Center for Infectious Disease"/>
            <person name="Wu L."/>
            <person name="Ma J."/>
        </authorList>
    </citation>
    <scope>NUCLEOTIDE SEQUENCE [LARGE SCALE GENOMIC DNA]</scope>
    <source>
        <strain evidence="5">XZYJT-10</strain>
    </source>
</reference>